<dbReference type="STRING" id="1245745.A0A0A2VR56"/>
<reference evidence="4 5" key="1">
    <citation type="submission" date="2012-10" db="EMBL/GenBank/DDBJ databases">
        <title>Genome sequencing and analysis of entomopathogenic fungi Beauveria bassiana D1-5.</title>
        <authorList>
            <person name="Li Q."/>
            <person name="Wang L."/>
            <person name="Zhang Z."/>
            <person name="Wang Q."/>
            <person name="Ren J."/>
            <person name="Wang M."/>
            <person name="Xu W."/>
            <person name="Wang J."/>
            <person name="Lu Y."/>
            <person name="Du Q."/>
            <person name="Sun Z."/>
        </authorList>
    </citation>
    <scope>NUCLEOTIDE SEQUENCE [LARGE SCALE GENOMIC DNA]</scope>
    <source>
        <strain evidence="4 5">D1-5</strain>
    </source>
</reference>
<evidence type="ECO:0000259" key="3">
    <source>
        <dbReference type="Pfam" id="PF00144"/>
    </source>
</evidence>
<dbReference type="eggNOG" id="ENOG502S0EY">
    <property type="taxonomic scope" value="Eukaryota"/>
</dbReference>
<comment type="similarity">
    <text evidence="1">Belongs to the peptidase S12 family.</text>
</comment>
<evidence type="ECO:0000313" key="5">
    <source>
        <dbReference type="Proteomes" id="UP000030106"/>
    </source>
</evidence>
<dbReference type="EMBL" id="ANFO01001246">
    <property type="protein sequence ID" value="KGQ03289.1"/>
    <property type="molecule type" value="Genomic_DNA"/>
</dbReference>
<dbReference type="SUPFAM" id="SSF56601">
    <property type="entry name" value="beta-lactamase/transpeptidase-like"/>
    <property type="match status" value="1"/>
</dbReference>
<feature type="chain" id="PRO_5001995578" evidence="2">
    <location>
        <begin position="20"/>
        <end position="540"/>
    </location>
</feature>
<feature type="signal peptide" evidence="2">
    <location>
        <begin position="1"/>
        <end position="19"/>
    </location>
</feature>
<dbReference type="PANTHER" id="PTHR46825:SF9">
    <property type="entry name" value="BETA-LACTAMASE-RELATED DOMAIN-CONTAINING PROTEIN"/>
    <property type="match status" value="1"/>
</dbReference>
<keyword evidence="2" id="KW-0732">Signal</keyword>
<dbReference type="AlphaFoldDB" id="A0A0A2VR56"/>
<evidence type="ECO:0000313" key="4">
    <source>
        <dbReference type="EMBL" id="KGQ03289.1"/>
    </source>
</evidence>
<organism evidence="4 5">
    <name type="scientific">Beauveria bassiana D1-5</name>
    <dbReference type="NCBI Taxonomy" id="1245745"/>
    <lineage>
        <taxon>Eukaryota</taxon>
        <taxon>Fungi</taxon>
        <taxon>Dikarya</taxon>
        <taxon>Ascomycota</taxon>
        <taxon>Pezizomycotina</taxon>
        <taxon>Sordariomycetes</taxon>
        <taxon>Hypocreomycetidae</taxon>
        <taxon>Hypocreales</taxon>
        <taxon>Cordycipitaceae</taxon>
        <taxon>Beauveria</taxon>
    </lineage>
</organism>
<name>A0A0A2VR56_BEABA</name>
<comment type="caution">
    <text evidence="4">The sequence shown here is derived from an EMBL/GenBank/DDBJ whole genome shotgun (WGS) entry which is preliminary data.</text>
</comment>
<sequence length="540" mass="60779">MARIRTLLLLLATAVPSFGQYTSHQHSSELLSTNHSATPFTEEVDTFVDSLLAKFQVPGCSVAVIDGEETFTKGFGFATLPDVKATPETLWRGASTTKAFVGATLAHFIQNKTYPDLLTDGWTTPISSIIPDDFVLSDDWATKHITLDDAICHRTGLPRHDYTWQYTTNGTRTTDRDVVRNLRNLGFTAEPRTVHQYSNLIYIALSHVIETLTKEPFKITLKNLIWGPLNMTSTFLDIDEAKASNNQLATGYYWNNATQSHGAITHDYLLQSGAAGIITSVVDHAKWVRSLLYRSGPLSDATHDDIQRPRIIDDFYPAANMSIGMYGLGWERITFHNETVLRHIGQTLSSGCLIWWLPERKFGIIVMANVYKQADHVNEALARRLVEDKLSVPEDKRFDMATLRRKLLDKQDRLFPGAVDEMYPSKPDRSIPPSVCIQDLAGEYYNAGYGSLVFKPTNETNSTVLLAERPDTVYQYNVRLQHVSGDDWLAFYLSRLGSRLPREYFRSQFKFNGTAAALDIHMGDNSEGTKPYTVTFTKVV</sequence>
<proteinExistence type="inferred from homology"/>
<feature type="domain" description="Beta-lactamase-related" evidence="3">
    <location>
        <begin position="45"/>
        <end position="384"/>
    </location>
</feature>
<dbReference type="HOGENOM" id="CLU_020027_14_1_1"/>
<dbReference type="Proteomes" id="UP000030106">
    <property type="component" value="Unassembled WGS sequence"/>
</dbReference>
<dbReference type="Gene3D" id="3.40.710.10">
    <property type="entry name" value="DD-peptidase/beta-lactamase superfamily"/>
    <property type="match status" value="1"/>
</dbReference>
<evidence type="ECO:0000256" key="1">
    <source>
        <dbReference type="ARBA" id="ARBA00038215"/>
    </source>
</evidence>
<accession>A0A0A2VR56</accession>
<dbReference type="PANTHER" id="PTHR46825">
    <property type="entry name" value="D-ALANYL-D-ALANINE-CARBOXYPEPTIDASE/ENDOPEPTIDASE AMPH"/>
    <property type="match status" value="1"/>
</dbReference>
<dbReference type="InterPro" id="IPR012338">
    <property type="entry name" value="Beta-lactam/transpept-like"/>
</dbReference>
<gene>
    <name evidence="4" type="ORF">BBAD15_g11484</name>
</gene>
<dbReference type="InterPro" id="IPR001466">
    <property type="entry name" value="Beta-lactam-related"/>
</dbReference>
<dbReference type="Pfam" id="PF00144">
    <property type="entry name" value="Beta-lactamase"/>
    <property type="match status" value="1"/>
</dbReference>
<dbReference type="InterPro" id="IPR050491">
    <property type="entry name" value="AmpC-like"/>
</dbReference>
<protein>
    <submittedName>
        <fullName evidence="4">Protein flp</fullName>
    </submittedName>
</protein>
<evidence type="ECO:0000256" key="2">
    <source>
        <dbReference type="SAM" id="SignalP"/>
    </source>
</evidence>
<dbReference type="OrthoDB" id="5946976at2759"/>